<dbReference type="Proteomes" id="UP000184315">
    <property type="component" value="Unassembled WGS sequence"/>
</dbReference>
<proteinExistence type="predicted"/>
<organism evidence="2 3">
    <name type="scientific">Planktothrix tepida PCC 9214</name>
    <dbReference type="NCBI Taxonomy" id="671072"/>
    <lineage>
        <taxon>Bacteria</taxon>
        <taxon>Bacillati</taxon>
        <taxon>Cyanobacteriota</taxon>
        <taxon>Cyanophyceae</taxon>
        <taxon>Oscillatoriophycideae</taxon>
        <taxon>Oscillatoriales</taxon>
        <taxon>Microcoleaceae</taxon>
        <taxon>Planktothrix</taxon>
    </lineage>
</organism>
<dbReference type="InterPro" id="IPR050229">
    <property type="entry name" value="GlpE_sulfurtransferase"/>
</dbReference>
<dbReference type="Pfam" id="PF00581">
    <property type="entry name" value="Rhodanese"/>
    <property type="match status" value="1"/>
</dbReference>
<dbReference type="EMBL" id="CZDF01000132">
    <property type="protein sequence ID" value="CUR30584.1"/>
    <property type="molecule type" value="Genomic_DNA"/>
</dbReference>
<dbReference type="CDD" id="cd00158">
    <property type="entry name" value="RHOD"/>
    <property type="match status" value="1"/>
</dbReference>
<dbReference type="OrthoDB" id="513390at2"/>
<sequence>MFSRFIPTPPPLTAKSRVYDLKTRLDWGEPALTIIDVRDLNSFNHCHIQGAIHTPFENLAEQILSHLELNRDIYIYGESDEQTAEAATKLREVGFKKVAEIIGGLAAWQAVGYPVEAISAVV</sequence>
<dbReference type="InterPro" id="IPR036873">
    <property type="entry name" value="Rhodanese-like_dom_sf"/>
</dbReference>
<evidence type="ECO:0000313" key="2">
    <source>
        <dbReference type="EMBL" id="CUR30584.1"/>
    </source>
</evidence>
<dbReference type="RefSeq" id="WP_072717591.1">
    <property type="nucleotide sequence ID" value="NZ_LN889782.1"/>
</dbReference>
<dbReference type="STRING" id="671072.PL9214290174"/>
<accession>A0A1J1LDU3</accession>
<dbReference type="InterPro" id="IPR001763">
    <property type="entry name" value="Rhodanese-like_dom"/>
</dbReference>
<reference evidence="3" key="1">
    <citation type="submission" date="2015-10" db="EMBL/GenBank/DDBJ databases">
        <authorList>
            <person name="Regsiter A."/>
            <person name="william w."/>
        </authorList>
    </citation>
    <scope>NUCLEOTIDE SEQUENCE [LARGE SCALE GENOMIC DNA]</scope>
</reference>
<dbReference type="PANTHER" id="PTHR43031">
    <property type="entry name" value="FAD-DEPENDENT OXIDOREDUCTASE"/>
    <property type="match status" value="1"/>
</dbReference>
<dbReference type="SUPFAM" id="SSF52821">
    <property type="entry name" value="Rhodanese/Cell cycle control phosphatase"/>
    <property type="match status" value="1"/>
</dbReference>
<protein>
    <recommendedName>
        <fullName evidence="1">Rhodanese domain-containing protein</fullName>
    </recommendedName>
</protein>
<evidence type="ECO:0000313" key="3">
    <source>
        <dbReference type="Proteomes" id="UP000184315"/>
    </source>
</evidence>
<gene>
    <name evidence="2" type="ORF">PL9214290174</name>
</gene>
<dbReference type="PANTHER" id="PTHR43031:SF1">
    <property type="entry name" value="PYRIDINE NUCLEOTIDE-DISULPHIDE OXIDOREDUCTASE"/>
    <property type="match status" value="1"/>
</dbReference>
<evidence type="ECO:0000259" key="1">
    <source>
        <dbReference type="PROSITE" id="PS50206"/>
    </source>
</evidence>
<dbReference type="SMART" id="SM00450">
    <property type="entry name" value="RHOD"/>
    <property type="match status" value="1"/>
</dbReference>
<dbReference type="Gene3D" id="3.40.250.10">
    <property type="entry name" value="Rhodanese-like domain"/>
    <property type="match status" value="1"/>
</dbReference>
<keyword evidence="3" id="KW-1185">Reference proteome</keyword>
<feature type="domain" description="Rhodanese" evidence="1">
    <location>
        <begin position="28"/>
        <end position="117"/>
    </location>
</feature>
<name>A0A1J1LDU3_9CYAN</name>
<dbReference type="AlphaFoldDB" id="A0A1J1LDU3"/>
<dbReference type="PROSITE" id="PS50206">
    <property type="entry name" value="RHODANESE_3"/>
    <property type="match status" value="1"/>
</dbReference>